<comment type="caution">
    <text evidence="2">The sequence shown here is derived from an EMBL/GenBank/DDBJ whole genome shotgun (WGS) entry which is preliminary data.</text>
</comment>
<accession>A0ABS1BTG9</accession>
<organism evidence="2 3">
    <name type="scientific">Kingella bonacorsii</name>
    <dbReference type="NCBI Taxonomy" id="2796361"/>
    <lineage>
        <taxon>Bacteria</taxon>
        <taxon>Pseudomonadati</taxon>
        <taxon>Pseudomonadota</taxon>
        <taxon>Betaproteobacteria</taxon>
        <taxon>Neisseriales</taxon>
        <taxon>Neisseriaceae</taxon>
        <taxon>Kingella</taxon>
    </lineage>
</organism>
<evidence type="ECO:0008006" key="4">
    <source>
        <dbReference type="Google" id="ProtNLM"/>
    </source>
</evidence>
<proteinExistence type="predicted"/>
<evidence type="ECO:0000313" key="2">
    <source>
        <dbReference type="EMBL" id="MBK0396543.1"/>
    </source>
</evidence>
<evidence type="ECO:0000313" key="3">
    <source>
        <dbReference type="Proteomes" id="UP000614058"/>
    </source>
</evidence>
<reference evidence="2 3" key="1">
    <citation type="journal article" date="2021" name="Pathogens">
        <title>Isolation and Characterization of Kingella bonacorsii sp. nov., A Novel Kingella Species Detected in a Stable Periodontitis Subject.</title>
        <authorList>
            <person name="Antezack A."/>
            <person name="Boxberger M."/>
            <person name="Rolland C."/>
            <person name="Monnet-Corti V."/>
            <person name="La Scola B."/>
        </authorList>
    </citation>
    <scope>NUCLEOTIDE SEQUENCE [LARGE SCALE GENOMIC DNA]</scope>
    <source>
        <strain evidence="2 3">Marseille-Q4569</strain>
    </source>
</reference>
<sequence length="284" mass="30894">MILRFDVWRERACPSAQMIFRLPIRSAVMSFSRLKPLAVTMLATALAACMSQPMADRVAAVSMETAPDNAMAHKSVARAERLGTQWGDEVQSSVRHVNLIRVDSQPLAEHVLHYSAKDYRGRSLNSISLAAGRVALSVQGDNRHALPIFRDNGRYFLRGKAGQAYQLVYQNNSDKTLEIVASVDGLDVISGRAASRYHSGYVLRPHGTLRIEGFRKSDSSVASFIFGKPSDAYAANTDAGSVQNVGVIGTAVFELRDPNRAPDGAANAFPADGERDNGYAKAPR</sequence>
<protein>
    <recommendedName>
        <fullName evidence="4">Outer membrane lipoprotein</fullName>
    </recommendedName>
</protein>
<keyword evidence="3" id="KW-1185">Reference proteome</keyword>
<feature type="region of interest" description="Disordered" evidence="1">
    <location>
        <begin position="259"/>
        <end position="284"/>
    </location>
</feature>
<gene>
    <name evidence="2" type="ORF">JDW22_08135</name>
</gene>
<name>A0ABS1BTG9_9NEIS</name>
<dbReference type="Proteomes" id="UP000614058">
    <property type="component" value="Unassembled WGS sequence"/>
</dbReference>
<evidence type="ECO:0000256" key="1">
    <source>
        <dbReference type="SAM" id="MobiDB-lite"/>
    </source>
</evidence>
<dbReference type="EMBL" id="JAEHNZ010000002">
    <property type="protein sequence ID" value="MBK0396543.1"/>
    <property type="molecule type" value="Genomic_DNA"/>
</dbReference>